<keyword evidence="2" id="KW-1185">Reference proteome</keyword>
<organism evidence="1 2">
    <name type="scientific">Hymenobacter properus</name>
    <dbReference type="NCBI Taxonomy" id="2791026"/>
    <lineage>
        <taxon>Bacteria</taxon>
        <taxon>Pseudomonadati</taxon>
        <taxon>Bacteroidota</taxon>
        <taxon>Cytophagia</taxon>
        <taxon>Cytophagales</taxon>
        <taxon>Hymenobacteraceae</taxon>
        <taxon>Hymenobacter</taxon>
    </lineage>
</organism>
<evidence type="ECO:0000313" key="1">
    <source>
        <dbReference type="EMBL" id="MBF9142357.1"/>
    </source>
</evidence>
<comment type="caution">
    <text evidence="1">The sequence shown here is derived from an EMBL/GenBank/DDBJ whole genome shotgun (WGS) entry which is preliminary data.</text>
</comment>
<sequence>MKTLVMCLSAGWLMLAGCSKKSDDAVPSSPSNPSGPGTVSTLSANVTGYPAVAYTSPTGALNTAVSAARIASNDPNYGPYLLRIVANVNGQGVALTLAKFTGAGTYVLKSDYSATLATNNTGTYADGTSTYRSAYMPGSGVSQGQVVVTGYDETTRRVKGTFSFTGSDVNPQNLSASHTRQLTDGAFDVSVTL</sequence>
<gene>
    <name evidence="1" type="ORF">I2I01_11960</name>
</gene>
<evidence type="ECO:0000313" key="2">
    <source>
        <dbReference type="Proteomes" id="UP000645610"/>
    </source>
</evidence>
<dbReference type="Proteomes" id="UP000645610">
    <property type="component" value="Unassembled WGS sequence"/>
</dbReference>
<dbReference type="AlphaFoldDB" id="A0A931BJ85"/>
<proteinExistence type="predicted"/>
<dbReference type="RefSeq" id="WP_196286670.1">
    <property type="nucleotide sequence ID" value="NZ_JADQDP010000002.1"/>
</dbReference>
<reference evidence="1 2" key="1">
    <citation type="submission" date="2020-11" db="EMBL/GenBank/DDBJ databases">
        <authorList>
            <person name="Kim M.K."/>
        </authorList>
    </citation>
    <scope>NUCLEOTIDE SEQUENCE [LARGE SCALE GENOMIC DNA]</scope>
    <source>
        <strain evidence="1 2">BT439</strain>
    </source>
</reference>
<protein>
    <submittedName>
        <fullName evidence="1">Uncharacterized protein</fullName>
    </submittedName>
</protein>
<dbReference type="EMBL" id="JADQDP010000002">
    <property type="protein sequence ID" value="MBF9142357.1"/>
    <property type="molecule type" value="Genomic_DNA"/>
</dbReference>
<name>A0A931BJ85_9BACT</name>
<dbReference type="Pfam" id="PF19765">
    <property type="entry name" value="DUF6252"/>
    <property type="match status" value="1"/>
</dbReference>
<dbReference type="InterPro" id="IPR046219">
    <property type="entry name" value="DUF6252"/>
</dbReference>
<dbReference type="PROSITE" id="PS51257">
    <property type="entry name" value="PROKAR_LIPOPROTEIN"/>
    <property type="match status" value="1"/>
</dbReference>
<accession>A0A931BJ85</accession>